<dbReference type="PANTHER" id="PTHR30506">
    <property type="entry name" value="INNER MEMBRANE PROTEIN"/>
    <property type="match status" value="1"/>
</dbReference>
<keyword evidence="10" id="KW-1185">Reference proteome</keyword>
<evidence type="ECO:0000313" key="10">
    <source>
        <dbReference type="Proteomes" id="UP000199147"/>
    </source>
</evidence>
<evidence type="ECO:0000256" key="7">
    <source>
        <dbReference type="SAM" id="Phobius"/>
    </source>
</evidence>
<evidence type="ECO:0000256" key="1">
    <source>
        <dbReference type="ARBA" id="ARBA00004651"/>
    </source>
</evidence>
<dbReference type="Pfam" id="PF03458">
    <property type="entry name" value="Gly_transporter"/>
    <property type="match status" value="2"/>
</dbReference>
<dbReference type="InterPro" id="IPR005115">
    <property type="entry name" value="Gly_transporter"/>
</dbReference>
<reference evidence="10" key="1">
    <citation type="submission" date="2015-07" db="EMBL/GenBank/DDBJ databases">
        <authorList>
            <person name="Urmite Genomes"/>
        </authorList>
    </citation>
    <scope>NUCLEOTIDE SEQUENCE [LARGE SCALE GENOMIC DNA]</scope>
    <source>
        <strain evidence="10">type strain: ATCC 49404</strain>
    </source>
</reference>
<feature type="transmembrane region" description="Helical" evidence="7">
    <location>
        <begin position="170"/>
        <end position="191"/>
    </location>
</feature>
<proteinExistence type="inferred from homology"/>
<dbReference type="PANTHER" id="PTHR30506:SF3">
    <property type="entry name" value="UPF0126 INNER MEMBRANE PROTEIN YADS-RELATED"/>
    <property type="match status" value="1"/>
</dbReference>
<feature type="domain" description="Glycine transporter" evidence="8">
    <location>
        <begin position="5"/>
        <end position="78"/>
    </location>
</feature>
<feature type="transmembrane region" description="Helical" evidence="7">
    <location>
        <begin position="115"/>
        <end position="136"/>
    </location>
</feature>
<keyword evidence="3" id="KW-1003">Cell membrane</keyword>
<evidence type="ECO:0000259" key="8">
    <source>
        <dbReference type="Pfam" id="PF03458"/>
    </source>
</evidence>
<dbReference type="GO" id="GO:0005886">
    <property type="term" value="C:plasma membrane"/>
    <property type="evidence" value="ECO:0007669"/>
    <property type="project" value="UniProtKB-SubCell"/>
</dbReference>
<keyword evidence="5 7" id="KW-1133">Transmembrane helix</keyword>
<gene>
    <name evidence="9" type="ORF">BN2156_04454</name>
</gene>
<protein>
    <recommendedName>
        <fullName evidence="8">Glycine transporter domain-containing protein</fullName>
    </recommendedName>
</protein>
<feature type="transmembrane region" description="Helical" evidence="7">
    <location>
        <begin position="148"/>
        <end position="164"/>
    </location>
</feature>
<organism evidence="9 10">
    <name type="scientific">Mycolicibacterium neworleansense</name>
    <dbReference type="NCBI Taxonomy" id="146018"/>
    <lineage>
        <taxon>Bacteria</taxon>
        <taxon>Bacillati</taxon>
        <taxon>Actinomycetota</taxon>
        <taxon>Actinomycetes</taxon>
        <taxon>Mycobacteriales</taxon>
        <taxon>Mycobacteriaceae</taxon>
        <taxon>Mycolicibacterium</taxon>
    </lineage>
</organism>
<dbReference type="STRING" id="146018.BN2156_04454"/>
<evidence type="ECO:0000256" key="6">
    <source>
        <dbReference type="ARBA" id="ARBA00023136"/>
    </source>
</evidence>
<keyword evidence="4 7" id="KW-0812">Transmembrane</keyword>
<comment type="subcellular location">
    <subcellularLocation>
        <location evidence="1">Cell membrane</location>
        <topology evidence="1">Multi-pass membrane protein</topology>
    </subcellularLocation>
</comment>
<accession>A0A0H5S8F5</accession>
<comment type="similarity">
    <text evidence="2">Belongs to the UPF0126 family.</text>
</comment>
<feature type="transmembrane region" description="Helical" evidence="7">
    <location>
        <begin position="90"/>
        <end position="109"/>
    </location>
</feature>
<feature type="domain" description="Glycine transporter" evidence="8">
    <location>
        <begin position="92"/>
        <end position="164"/>
    </location>
</feature>
<evidence type="ECO:0000256" key="3">
    <source>
        <dbReference type="ARBA" id="ARBA00022475"/>
    </source>
</evidence>
<feature type="transmembrane region" description="Helical" evidence="7">
    <location>
        <begin position="30"/>
        <end position="50"/>
    </location>
</feature>
<dbReference type="EMBL" id="CWKH01000002">
    <property type="protein sequence ID" value="CRZ17569.1"/>
    <property type="molecule type" value="Genomic_DNA"/>
</dbReference>
<dbReference type="Proteomes" id="UP000199147">
    <property type="component" value="Unassembled WGS sequence"/>
</dbReference>
<dbReference type="OrthoDB" id="9791874at2"/>
<dbReference type="RefSeq" id="WP_090517046.1">
    <property type="nucleotide sequence ID" value="NZ_CWKH01000002.1"/>
</dbReference>
<evidence type="ECO:0000313" key="9">
    <source>
        <dbReference type="EMBL" id="CRZ17569.1"/>
    </source>
</evidence>
<feature type="transmembrane region" description="Helical" evidence="7">
    <location>
        <begin position="62"/>
        <end position="83"/>
    </location>
</feature>
<evidence type="ECO:0000256" key="2">
    <source>
        <dbReference type="ARBA" id="ARBA00008193"/>
    </source>
</evidence>
<evidence type="ECO:0000256" key="5">
    <source>
        <dbReference type="ARBA" id="ARBA00022989"/>
    </source>
</evidence>
<dbReference type="AlphaFoldDB" id="A0A0H5S8F5"/>
<evidence type="ECO:0000256" key="4">
    <source>
        <dbReference type="ARBA" id="ARBA00022692"/>
    </source>
</evidence>
<keyword evidence="6 7" id="KW-0472">Membrane</keyword>
<sequence length="208" mass="21774">MLQTVLNDLGIAVFASSGAMVAIRKGFDLFGIAALGVLTGVSGGVIRDVFLGVHPPTSIQHWPNITVAVAATAVATLTAKHLIRFNHIVLPLDAIGMGFFATSGAAFAVDHGASWFAAVLIGMTTAIGGGIIRDVLVREIPMLMRPDDLYAVPAMIGATAYAVIDYLGPQWVGLVVGTVLATTLRLAALVFRWRLPTGPRDLIVGDDT</sequence>
<name>A0A0H5S8F5_9MYCO</name>